<feature type="compositionally biased region" description="Low complexity" evidence="1">
    <location>
        <begin position="1"/>
        <end position="36"/>
    </location>
</feature>
<reference evidence="3 4" key="1">
    <citation type="submission" date="2016-06" db="EMBL/GenBank/DDBJ databases">
        <title>Complete genome sequence of a saline-alkali tolerant type strain Dietzia timorensis ID05-A0528T.</title>
        <authorList>
            <person name="Wu X."/>
        </authorList>
    </citation>
    <scope>NUCLEOTIDE SEQUENCE [LARGE SCALE GENOMIC DNA]</scope>
    <source>
        <strain evidence="3 4">ID05-A0528</strain>
    </source>
</reference>
<keyword evidence="2" id="KW-1133">Transmembrane helix</keyword>
<evidence type="ECO:0000313" key="4">
    <source>
        <dbReference type="Proteomes" id="UP000186104"/>
    </source>
</evidence>
<feature type="transmembrane region" description="Helical" evidence="2">
    <location>
        <begin position="144"/>
        <end position="163"/>
    </location>
</feature>
<feature type="region of interest" description="Disordered" evidence="1">
    <location>
        <begin position="1"/>
        <end position="110"/>
    </location>
</feature>
<keyword evidence="4" id="KW-1185">Reference proteome</keyword>
<dbReference type="RefSeq" id="WP_067473245.1">
    <property type="nucleotide sequence ID" value="NZ_CP015961.1"/>
</dbReference>
<feature type="compositionally biased region" description="Basic and acidic residues" evidence="1">
    <location>
        <begin position="76"/>
        <end position="98"/>
    </location>
</feature>
<dbReference type="KEGG" id="dtm:BJL86_1341"/>
<sequence>MKFGFGSKSKSASEQSESSDLALDQDAVEAESSAEAAAEKRRGSATTPKKGRPTPTRREAERARGQRTGPVAAPLTRKEAKERRKNEKNSMSKEERKIARARANAAREERRQAMLDGDDRYVLERDRGPQRRYARDWVDTHRRISNYFMPVALLIIVFQFFPIPGLIGIFQIAFLLVILIVIIDTILVGRTVNRAVAERFGDDAKTGFGLGFYAAMRAMQPKSLRTPRPRVKPGDAIPGT</sequence>
<dbReference type="Proteomes" id="UP000186104">
    <property type="component" value="Chromosome"/>
</dbReference>
<dbReference type="EMBL" id="CP015961">
    <property type="protein sequence ID" value="ANI92123.1"/>
    <property type="molecule type" value="Genomic_DNA"/>
</dbReference>
<feature type="transmembrane region" description="Helical" evidence="2">
    <location>
        <begin position="169"/>
        <end position="189"/>
    </location>
</feature>
<accession>A0A173LJP9</accession>
<protein>
    <recommendedName>
        <fullName evidence="5">DUF3043 domain-containing protein</fullName>
    </recommendedName>
</protein>
<name>A0A173LJP9_9ACTN</name>
<dbReference type="InterPro" id="IPR021403">
    <property type="entry name" value="DUF3043"/>
</dbReference>
<evidence type="ECO:0000256" key="2">
    <source>
        <dbReference type="SAM" id="Phobius"/>
    </source>
</evidence>
<keyword evidence="2" id="KW-0472">Membrane</keyword>
<dbReference type="STRING" id="499555.BJL86_1341"/>
<evidence type="ECO:0008006" key="5">
    <source>
        <dbReference type="Google" id="ProtNLM"/>
    </source>
</evidence>
<dbReference type="AlphaFoldDB" id="A0A173LJP9"/>
<keyword evidence="2" id="KW-0812">Transmembrane</keyword>
<evidence type="ECO:0000313" key="3">
    <source>
        <dbReference type="EMBL" id="ANI92123.1"/>
    </source>
</evidence>
<gene>
    <name evidence="3" type="ORF">BJL86_1341</name>
</gene>
<proteinExistence type="predicted"/>
<evidence type="ECO:0000256" key="1">
    <source>
        <dbReference type="SAM" id="MobiDB-lite"/>
    </source>
</evidence>
<dbReference type="Pfam" id="PF11241">
    <property type="entry name" value="DUF3043"/>
    <property type="match status" value="1"/>
</dbReference>
<organism evidence="3 4">
    <name type="scientific">Dietzia timorensis</name>
    <dbReference type="NCBI Taxonomy" id="499555"/>
    <lineage>
        <taxon>Bacteria</taxon>
        <taxon>Bacillati</taxon>
        <taxon>Actinomycetota</taxon>
        <taxon>Actinomycetes</taxon>
        <taxon>Mycobacteriales</taxon>
        <taxon>Dietziaceae</taxon>
        <taxon>Dietzia</taxon>
    </lineage>
</organism>